<name>A0A0D0AGS5_9AGAM</name>
<reference evidence="2" key="2">
    <citation type="submission" date="2015-01" db="EMBL/GenBank/DDBJ databases">
        <title>Evolutionary Origins and Diversification of the Mycorrhizal Mutualists.</title>
        <authorList>
            <consortium name="DOE Joint Genome Institute"/>
            <consortium name="Mycorrhizal Genomics Consortium"/>
            <person name="Kohler A."/>
            <person name="Kuo A."/>
            <person name="Nagy L.G."/>
            <person name="Floudas D."/>
            <person name="Copeland A."/>
            <person name="Barry K.W."/>
            <person name="Cichocki N."/>
            <person name="Veneault-Fourrey C."/>
            <person name="LaButti K."/>
            <person name="Lindquist E.A."/>
            <person name="Lipzen A."/>
            <person name="Lundell T."/>
            <person name="Morin E."/>
            <person name="Murat C."/>
            <person name="Riley R."/>
            <person name="Ohm R."/>
            <person name="Sun H."/>
            <person name="Tunlid A."/>
            <person name="Henrissat B."/>
            <person name="Grigoriev I.V."/>
            <person name="Hibbett D.S."/>
            <person name="Martin F."/>
        </authorList>
    </citation>
    <scope>NUCLEOTIDE SEQUENCE [LARGE SCALE GENOMIC DNA]</scope>
    <source>
        <strain evidence="2">UH-Slu-Lm8-n1</strain>
    </source>
</reference>
<proteinExistence type="predicted"/>
<keyword evidence="2" id="KW-1185">Reference proteome</keyword>
<gene>
    <name evidence="1" type="ORF">CY34DRAFT_109135</name>
</gene>
<accession>A0A0D0AGS5</accession>
<dbReference type="SUPFAM" id="SSF52047">
    <property type="entry name" value="RNI-like"/>
    <property type="match status" value="1"/>
</dbReference>
<dbReference type="Proteomes" id="UP000054485">
    <property type="component" value="Unassembled WGS sequence"/>
</dbReference>
<evidence type="ECO:0000313" key="1">
    <source>
        <dbReference type="EMBL" id="KIK37354.1"/>
    </source>
</evidence>
<dbReference type="HOGENOM" id="CLU_894804_0_0_1"/>
<evidence type="ECO:0000313" key="2">
    <source>
        <dbReference type="Proteomes" id="UP000054485"/>
    </source>
</evidence>
<dbReference type="EMBL" id="KN835457">
    <property type="protein sequence ID" value="KIK37354.1"/>
    <property type="molecule type" value="Genomic_DNA"/>
</dbReference>
<reference evidence="1 2" key="1">
    <citation type="submission" date="2014-04" db="EMBL/GenBank/DDBJ databases">
        <authorList>
            <consortium name="DOE Joint Genome Institute"/>
            <person name="Kuo A."/>
            <person name="Ruytinx J."/>
            <person name="Rineau F."/>
            <person name="Colpaert J."/>
            <person name="Kohler A."/>
            <person name="Nagy L.G."/>
            <person name="Floudas D."/>
            <person name="Copeland A."/>
            <person name="Barry K.W."/>
            <person name="Cichocki N."/>
            <person name="Veneault-Fourrey C."/>
            <person name="LaButti K."/>
            <person name="Lindquist E.A."/>
            <person name="Lipzen A."/>
            <person name="Lundell T."/>
            <person name="Morin E."/>
            <person name="Murat C."/>
            <person name="Sun H."/>
            <person name="Tunlid A."/>
            <person name="Henrissat B."/>
            <person name="Grigoriev I.V."/>
            <person name="Hibbett D.S."/>
            <person name="Martin F."/>
            <person name="Nordberg H.P."/>
            <person name="Cantor M.N."/>
            <person name="Hua S.X."/>
        </authorList>
    </citation>
    <scope>NUCLEOTIDE SEQUENCE [LARGE SCALE GENOMIC DNA]</scope>
    <source>
        <strain evidence="1 2">UH-Slu-Lm8-n1</strain>
    </source>
</reference>
<protein>
    <submittedName>
        <fullName evidence="1">Uncharacterized protein</fullName>
    </submittedName>
</protein>
<dbReference type="Gene3D" id="3.80.10.10">
    <property type="entry name" value="Ribonuclease Inhibitor"/>
    <property type="match status" value="1"/>
</dbReference>
<sequence>MHTDSAIADTLLILSDSVRSCKRLVDLFCLVALDWAAWEHLSNLPTLHTVTIQMHNAVPFLLDLNRITLGPFLNLTTLTFDADTAAYITTLMQYSEFPSLEQLDLKFKRLPLADAERLFHALSQCKACQTLEYIYIQSSGPGIQNADSSWTAITQFHCPQLRGLILKFPGCCICLNNGHLLKAMSCWPHIRLLALEDPRYREAAITFRGLLTALRQCPLLKDLRLLIDMVNLDVDPTAESLRNTSLQTWDVQSAEVVDAEAVARVIFSLFPRLDSDYTRFRYASVWDKVQDHLRRFKSSAVLDCQDEDADSEIWTRLQNILC</sequence>
<dbReference type="OrthoDB" id="3543113at2759"/>
<dbReference type="InterPro" id="IPR032675">
    <property type="entry name" value="LRR_dom_sf"/>
</dbReference>
<dbReference type="InParanoid" id="A0A0D0AGS5"/>
<organism evidence="1 2">
    <name type="scientific">Suillus luteus UH-Slu-Lm8-n1</name>
    <dbReference type="NCBI Taxonomy" id="930992"/>
    <lineage>
        <taxon>Eukaryota</taxon>
        <taxon>Fungi</taxon>
        <taxon>Dikarya</taxon>
        <taxon>Basidiomycota</taxon>
        <taxon>Agaricomycotina</taxon>
        <taxon>Agaricomycetes</taxon>
        <taxon>Agaricomycetidae</taxon>
        <taxon>Boletales</taxon>
        <taxon>Suillineae</taxon>
        <taxon>Suillaceae</taxon>
        <taxon>Suillus</taxon>
    </lineage>
</organism>
<dbReference type="AlphaFoldDB" id="A0A0D0AGS5"/>